<dbReference type="RefSeq" id="WP_068699403.1">
    <property type="nucleotide sequence ID" value="NZ_CP014167.1"/>
</dbReference>
<dbReference type="STRING" id="1462996.AWM70_20100"/>
<keyword evidence="3" id="KW-1185">Reference proteome</keyword>
<dbReference type="GO" id="GO:0016747">
    <property type="term" value="F:acyltransferase activity, transferring groups other than amino-acyl groups"/>
    <property type="evidence" value="ECO:0007669"/>
    <property type="project" value="InterPro"/>
</dbReference>
<dbReference type="PANTHER" id="PTHR43415:SF3">
    <property type="entry name" value="GNAT-FAMILY ACETYLTRANSFERASE"/>
    <property type="match status" value="1"/>
</dbReference>
<dbReference type="KEGG" id="pyg:AWM70_20100"/>
<dbReference type="EMBL" id="CP014167">
    <property type="protein sequence ID" value="ANS76594.1"/>
    <property type="molecule type" value="Genomic_DNA"/>
</dbReference>
<sequence length="183" mass="21584">MPRILGDSIILREYQSSDLPYIRNWVNDPEIVDNLSDIFLYPHTEQATEQFLNAMLDNNNVHQRGFVIAHKDTEEYIGQIDLFKLDWKNRSAGLAIVLGNREHLGKGYGSQAIKLLQEFAFNRMNLHRLQLEVFDFNQRAYHCYLKCGFKEEGRLREKHFIQGRYADMIVMGILKSEYVERKK</sequence>
<dbReference type="OrthoDB" id="9795206at2"/>
<keyword evidence="2" id="KW-0808">Transferase</keyword>
<dbReference type="InterPro" id="IPR016181">
    <property type="entry name" value="Acyl_CoA_acyltransferase"/>
</dbReference>
<accession>A0A1B1N5A1</accession>
<dbReference type="InterPro" id="IPR000182">
    <property type="entry name" value="GNAT_dom"/>
</dbReference>
<dbReference type="PANTHER" id="PTHR43415">
    <property type="entry name" value="SPERMIDINE N(1)-ACETYLTRANSFERASE"/>
    <property type="match status" value="1"/>
</dbReference>
<reference evidence="2 3" key="1">
    <citation type="submission" date="2016-01" db="EMBL/GenBank/DDBJ databases">
        <title>Complete Genome Sequence of Paenibacillus yonginensis DCY84, a novel Plant Growth-Promoting Bacteria with Elicitation of Induced Systemic Resistance.</title>
        <authorList>
            <person name="Kim Y.J."/>
            <person name="Yang D.C."/>
            <person name="Sukweenadhi J."/>
        </authorList>
    </citation>
    <scope>NUCLEOTIDE SEQUENCE [LARGE SCALE GENOMIC DNA]</scope>
    <source>
        <strain evidence="2 3">DCY84</strain>
    </source>
</reference>
<dbReference type="PROSITE" id="PS51186">
    <property type="entry name" value="GNAT"/>
    <property type="match status" value="1"/>
</dbReference>
<dbReference type="Gene3D" id="3.40.630.30">
    <property type="match status" value="1"/>
</dbReference>
<name>A0A1B1N5A1_9BACL</name>
<dbReference type="Pfam" id="PF13302">
    <property type="entry name" value="Acetyltransf_3"/>
    <property type="match status" value="1"/>
</dbReference>
<protein>
    <submittedName>
        <fullName evidence="2">Acetyltransferase</fullName>
    </submittedName>
</protein>
<gene>
    <name evidence="2" type="ORF">AWM70_20100</name>
</gene>
<evidence type="ECO:0000313" key="3">
    <source>
        <dbReference type="Proteomes" id="UP000092573"/>
    </source>
</evidence>
<evidence type="ECO:0000313" key="2">
    <source>
        <dbReference type="EMBL" id="ANS76594.1"/>
    </source>
</evidence>
<proteinExistence type="predicted"/>
<dbReference type="AlphaFoldDB" id="A0A1B1N5A1"/>
<feature type="domain" description="N-acetyltransferase" evidence="1">
    <location>
        <begin position="9"/>
        <end position="176"/>
    </location>
</feature>
<organism evidence="2 3">
    <name type="scientific">Paenibacillus yonginensis</name>
    <dbReference type="NCBI Taxonomy" id="1462996"/>
    <lineage>
        <taxon>Bacteria</taxon>
        <taxon>Bacillati</taxon>
        <taxon>Bacillota</taxon>
        <taxon>Bacilli</taxon>
        <taxon>Bacillales</taxon>
        <taxon>Paenibacillaceae</taxon>
        <taxon>Paenibacillus</taxon>
    </lineage>
</organism>
<evidence type="ECO:0000259" key="1">
    <source>
        <dbReference type="PROSITE" id="PS51186"/>
    </source>
</evidence>
<dbReference type="Proteomes" id="UP000092573">
    <property type="component" value="Chromosome"/>
</dbReference>
<dbReference type="SUPFAM" id="SSF55729">
    <property type="entry name" value="Acyl-CoA N-acyltransferases (Nat)"/>
    <property type="match status" value="1"/>
</dbReference>